<dbReference type="Proteomes" id="UP000473014">
    <property type="component" value="Unassembled WGS sequence"/>
</dbReference>
<dbReference type="AlphaFoldDB" id="A0A6G2BDK1"/>
<gene>
    <name evidence="1" type="ORF">F0L17_14485</name>
</gene>
<dbReference type="EMBL" id="WIXO01000001">
    <property type="protein sequence ID" value="MTE20294.1"/>
    <property type="molecule type" value="Genomic_DNA"/>
</dbReference>
<sequence>MTTTDRDRIADVLARHYDGRSLADLRDEHAQHHLEAADALIRDGQDINRTTPGFEQQRLKRVLAECDAMEQAMVRGHASLSVLREHIDRIRAAAEETRR</sequence>
<evidence type="ECO:0000313" key="2">
    <source>
        <dbReference type="Proteomes" id="UP000473014"/>
    </source>
</evidence>
<name>A0A6G2BDK1_9ACTN</name>
<comment type="caution">
    <text evidence="1">The sequence shown here is derived from an EMBL/GenBank/DDBJ whole genome shotgun (WGS) entry which is preliminary data.</text>
</comment>
<evidence type="ECO:0000313" key="1">
    <source>
        <dbReference type="EMBL" id="MTE20294.1"/>
    </source>
</evidence>
<organism evidence="1 2">
    <name type="scientific">Streptomyces taklimakanensis</name>
    <dbReference type="NCBI Taxonomy" id="2569853"/>
    <lineage>
        <taxon>Bacteria</taxon>
        <taxon>Bacillati</taxon>
        <taxon>Actinomycetota</taxon>
        <taxon>Actinomycetes</taxon>
        <taxon>Kitasatosporales</taxon>
        <taxon>Streptomycetaceae</taxon>
        <taxon>Streptomyces</taxon>
    </lineage>
</organism>
<accession>A0A6G2BDK1</accession>
<reference evidence="1 2" key="1">
    <citation type="submission" date="2019-11" db="EMBL/GenBank/DDBJ databases">
        <authorList>
            <person name="Yuan L."/>
        </authorList>
    </citation>
    <scope>NUCLEOTIDE SEQUENCE [LARGE SCALE GENOMIC DNA]</scope>
    <source>
        <strain evidence="1 2">TRM43335</strain>
    </source>
</reference>
<keyword evidence="2" id="KW-1185">Reference proteome</keyword>
<protein>
    <submittedName>
        <fullName evidence="1">Uncharacterized protein</fullName>
    </submittedName>
</protein>
<proteinExistence type="predicted"/>
<dbReference type="RefSeq" id="WP_155071405.1">
    <property type="nucleotide sequence ID" value="NZ_WIXO01000001.1"/>
</dbReference>